<gene>
    <name evidence="2" type="ORF">SAMN05216410_3540</name>
</gene>
<keyword evidence="1" id="KW-0472">Membrane</keyword>
<evidence type="ECO:0000256" key="1">
    <source>
        <dbReference type="SAM" id="Phobius"/>
    </source>
</evidence>
<accession>A0A1G6VUC3</accession>
<proteinExistence type="predicted"/>
<dbReference type="STRING" id="1814289.SAMN05216410_3540"/>
<protein>
    <submittedName>
        <fullName evidence="2">Uncharacterized protein</fullName>
    </submittedName>
</protein>
<sequence>MRPTIKRTPTRERRNRRIAIAVIVAMVLMVAAPVLFFLFSS</sequence>
<keyword evidence="3" id="KW-1185">Reference proteome</keyword>
<evidence type="ECO:0000313" key="3">
    <source>
        <dbReference type="Proteomes" id="UP000199039"/>
    </source>
</evidence>
<keyword evidence="1" id="KW-1133">Transmembrane helix</keyword>
<dbReference type="Proteomes" id="UP000199039">
    <property type="component" value="Unassembled WGS sequence"/>
</dbReference>
<evidence type="ECO:0000313" key="2">
    <source>
        <dbReference type="EMBL" id="SDD57179.1"/>
    </source>
</evidence>
<dbReference type="RefSeq" id="WP_281181333.1">
    <property type="nucleotide sequence ID" value="NZ_FMYH01000008.1"/>
</dbReference>
<feature type="transmembrane region" description="Helical" evidence="1">
    <location>
        <begin position="20"/>
        <end position="39"/>
    </location>
</feature>
<organism evidence="2 3">
    <name type="scientific">Sanguibacter gelidistatuariae</name>
    <dbReference type="NCBI Taxonomy" id="1814289"/>
    <lineage>
        <taxon>Bacteria</taxon>
        <taxon>Bacillati</taxon>
        <taxon>Actinomycetota</taxon>
        <taxon>Actinomycetes</taxon>
        <taxon>Micrococcales</taxon>
        <taxon>Sanguibacteraceae</taxon>
        <taxon>Sanguibacter</taxon>
    </lineage>
</organism>
<name>A0A1G6VUC3_9MICO</name>
<dbReference type="EMBL" id="FMYH01000008">
    <property type="protein sequence ID" value="SDD57179.1"/>
    <property type="molecule type" value="Genomic_DNA"/>
</dbReference>
<dbReference type="AlphaFoldDB" id="A0A1G6VUC3"/>
<keyword evidence="1" id="KW-0812">Transmembrane</keyword>
<reference evidence="2" key="1">
    <citation type="submission" date="2016-09" db="EMBL/GenBank/DDBJ databases">
        <authorList>
            <person name="Capua I."/>
            <person name="De Benedictis P."/>
            <person name="Joannis T."/>
            <person name="Lombin L.H."/>
            <person name="Cattoli G."/>
        </authorList>
    </citation>
    <scope>NUCLEOTIDE SEQUENCE [LARGE SCALE GENOMIC DNA]</scope>
    <source>
        <strain evidence="2">ISLP-3</strain>
    </source>
</reference>